<keyword evidence="5 7" id="KW-0472">Membrane</keyword>
<feature type="region of interest" description="Disordered" evidence="6">
    <location>
        <begin position="204"/>
        <end position="231"/>
    </location>
</feature>
<feature type="transmembrane region" description="Helical" evidence="7">
    <location>
        <begin position="356"/>
        <end position="378"/>
    </location>
</feature>
<feature type="transmembrane region" description="Helical" evidence="7">
    <location>
        <begin position="289"/>
        <end position="314"/>
    </location>
</feature>
<dbReference type="InterPro" id="IPR011701">
    <property type="entry name" value="MFS"/>
</dbReference>
<feature type="transmembrane region" description="Helical" evidence="7">
    <location>
        <begin position="249"/>
        <end position="269"/>
    </location>
</feature>
<dbReference type="Pfam" id="PF07690">
    <property type="entry name" value="MFS_1"/>
    <property type="match status" value="1"/>
</dbReference>
<feature type="compositionally biased region" description="Low complexity" evidence="6">
    <location>
        <begin position="221"/>
        <end position="231"/>
    </location>
</feature>
<feature type="transmembrane region" description="Helical" evidence="7">
    <location>
        <begin position="172"/>
        <end position="193"/>
    </location>
</feature>
<comment type="subcellular location">
    <subcellularLocation>
        <location evidence="1">Membrane</location>
        <topology evidence="1">Multi-pass membrane protein</topology>
    </subcellularLocation>
</comment>
<evidence type="ECO:0000313" key="8">
    <source>
        <dbReference type="EMBL" id="RKP27127.1"/>
    </source>
</evidence>
<dbReference type="Gene3D" id="1.20.1250.20">
    <property type="entry name" value="MFS general substrate transporter like domains"/>
    <property type="match status" value="1"/>
</dbReference>
<evidence type="ECO:0000256" key="7">
    <source>
        <dbReference type="SAM" id="Phobius"/>
    </source>
</evidence>
<reference evidence="9" key="1">
    <citation type="journal article" date="2018" name="Nat. Microbiol.">
        <title>Leveraging single-cell genomics to expand the fungal tree of life.</title>
        <authorList>
            <person name="Ahrendt S.R."/>
            <person name="Quandt C.A."/>
            <person name="Ciobanu D."/>
            <person name="Clum A."/>
            <person name="Salamov A."/>
            <person name="Andreopoulos B."/>
            <person name="Cheng J.F."/>
            <person name="Woyke T."/>
            <person name="Pelin A."/>
            <person name="Henrissat B."/>
            <person name="Reynolds N.K."/>
            <person name="Benny G.L."/>
            <person name="Smith M.E."/>
            <person name="James T.Y."/>
            <person name="Grigoriev I.V."/>
        </authorList>
    </citation>
    <scope>NUCLEOTIDE SEQUENCE [LARGE SCALE GENOMIC DNA]</scope>
    <source>
        <strain evidence="9">Benny S71-1</strain>
    </source>
</reference>
<keyword evidence="9" id="KW-1185">Reference proteome</keyword>
<gene>
    <name evidence="8" type="ORF">SYNPS1DRAFT_27212</name>
</gene>
<keyword evidence="4 7" id="KW-1133">Transmembrane helix</keyword>
<dbReference type="AlphaFoldDB" id="A0A4P9Z3J5"/>
<sequence>MYILLAAYANLYVANTVYQPLLYSIRDYLTNPTEESINLYIGCFLSLGGATQSISTCPIFAIIIIIIPSDLVWGRLSDQYGRKPVLLVNTCTLTLATLCMGFGRSFAWTLVLHVLCRAGCGSASVIVGALGELAGTDNNNKGIGNMLGPMLGGLLARMELDAFGFSAHHPYLLAFGTAALLSGLVFTAILLSFEETLTHKHHHAATGSLEQGEEGDAVHASSPCSSNSSSSRRARHTVKTLWRAIPRSCWIAIGIYFGAQFIVSISTALKISWGMSPTHKGGLALSPLQFVIAIAFSGASVVLFQLFAYVPLQYLLGSLELYRKSILAMALLFFLLPAMSTLFGDRTCQMSLCGTFWISLLAMFGTRSVTTSIALTTAQMMVRTHY</sequence>
<dbReference type="PANTHER" id="PTHR23504">
    <property type="entry name" value="MAJOR FACILITATOR SUPERFAMILY DOMAIN-CONTAINING PROTEIN 10"/>
    <property type="match status" value="1"/>
</dbReference>
<keyword evidence="2" id="KW-0813">Transport</keyword>
<dbReference type="GO" id="GO:0022857">
    <property type="term" value="F:transmembrane transporter activity"/>
    <property type="evidence" value="ECO:0007669"/>
    <property type="project" value="InterPro"/>
</dbReference>
<feature type="transmembrane region" description="Helical" evidence="7">
    <location>
        <begin position="85"/>
        <end position="104"/>
    </location>
</feature>
<dbReference type="InterPro" id="IPR036259">
    <property type="entry name" value="MFS_trans_sf"/>
</dbReference>
<protein>
    <submittedName>
        <fullName evidence="8">Major facilitator superfamily domain-containing protein</fullName>
    </submittedName>
</protein>
<dbReference type="OrthoDB" id="419616at2759"/>
<feature type="transmembrane region" description="Helical" evidence="7">
    <location>
        <begin position="53"/>
        <end position="73"/>
    </location>
</feature>
<evidence type="ECO:0000256" key="1">
    <source>
        <dbReference type="ARBA" id="ARBA00004141"/>
    </source>
</evidence>
<evidence type="ECO:0000256" key="6">
    <source>
        <dbReference type="SAM" id="MobiDB-lite"/>
    </source>
</evidence>
<evidence type="ECO:0000256" key="4">
    <source>
        <dbReference type="ARBA" id="ARBA00022989"/>
    </source>
</evidence>
<organism evidence="8 9">
    <name type="scientific">Syncephalis pseudoplumigaleata</name>
    <dbReference type="NCBI Taxonomy" id="1712513"/>
    <lineage>
        <taxon>Eukaryota</taxon>
        <taxon>Fungi</taxon>
        <taxon>Fungi incertae sedis</taxon>
        <taxon>Zoopagomycota</taxon>
        <taxon>Zoopagomycotina</taxon>
        <taxon>Zoopagomycetes</taxon>
        <taxon>Zoopagales</taxon>
        <taxon>Piptocephalidaceae</taxon>
        <taxon>Syncephalis</taxon>
    </lineage>
</organism>
<proteinExistence type="predicted"/>
<keyword evidence="3 7" id="KW-0812">Transmembrane</keyword>
<accession>A0A4P9Z3J5</accession>
<evidence type="ECO:0000256" key="2">
    <source>
        <dbReference type="ARBA" id="ARBA00022448"/>
    </source>
</evidence>
<evidence type="ECO:0000256" key="5">
    <source>
        <dbReference type="ARBA" id="ARBA00023136"/>
    </source>
</evidence>
<name>A0A4P9Z3J5_9FUNG</name>
<dbReference type="PANTHER" id="PTHR23504:SF15">
    <property type="entry name" value="MAJOR FACILITATOR SUPERFAMILY (MFS) PROFILE DOMAIN-CONTAINING PROTEIN"/>
    <property type="match status" value="1"/>
</dbReference>
<dbReference type="Proteomes" id="UP000278143">
    <property type="component" value="Unassembled WGS sequence"/>
</dbReference>
<evidence type="ECO:0000256" key="3">
    <source>
        <dbReference type="ARBA" id="ARBA00022692"/>
    </source>
</evidence>
<dbReference type="GO" id="GO:0016020">
    <property type="term" value="C:membrane"/>
    <property type="evidence" value="ECO:0007669"/>
    <property type="project" value="UniProtKB-SubCell"/>
</dbReference>
<dbReference type="SUPFAM" id="SSF103473">
    <property type="entry name" value="MFS general substrate transporter"/>
    <property type="match status" value="1"/>
</dbReference>
<dbReference type="EMBL" id="KZ989265">
    <property type="protein sequence ID" value="RKP27127.1"/>
    <property type="molecule type" value="Genomic_DNA"/>
</dbReference>
<feature type="transmembrane region" description="Helical" evidence="7">
    <location>
        <begin position="326"/>
        <end position="344"/>
    </location>
</feature>
<evidence type="ECO:0000313" key="9">
    <source>
        <dbReference type="Proteomes" id="UP000278143"/>
    </source>
</evidence>